<dbReference type="RefSeq" id="WP_015758530.1">
    <property type="nucleotide sequence ID" value="NC_013216.1"/>
</dbReference>
<dbReference type="STRING" id="485916.Dtox_3086"/>
<proteinExistence type="predicted"/>
<protein>
    <recommendedName>
        <fullName evidence="4">Phage-shock protein</fullName>
    </recommendedName>
</protein>
<keyword evidence="1" id="KW-0175">Coiled coil</keyword>
<evidence type="ECO:0000256" key="1">
    <source>
        <dbReference type="SAM" id="Coils"/>
    </source>
</evidence>
<dbReference type="KEGG" id="dae:Dtox_3086"/>
<name>C8W3Q2_DESAS</name>
<dbReference type="eggNOG" id="COG1196">
    <property type="taxonomic scope" value="Bacteria"/>
</dbReference>
<reference evidence="2 3" key="1">
    <citation type="journal article" date="2009" name="Stand. Genomic Sci.">
        <title>Complete genome sequence of Desulfotomaculum acetoxidans type strain (5575).</title>
        <authorList>
            <person name="Spring S."/>
            <person name="Lapidus A."/>
            <person name="Schroder M."/>
            <person name="Gleim D."/>
            <person name="Sims D."/>
            <person name="Meincke L."/>
            <person name="Glavina Del Rio T."/>
            <person name="Tice H."/>
            <person name="Copeland A."/>
            <person name="Cheng J.F."/>
            <person name="Lucas S."/>
            <person name="Chen F."/>
            <person name="Nolan M."/>
            <person name="Bruce D."/>
            <person name="Goodwin L."/>
            <person name="Pitluck S."/>
            <person name="Ivanova N."/>
            <person name="Mavromatis K."/>
            <person name="Mikhailova N."/>
            <person name="Pati A."/>
            <person name="Chen A."/>
            <person name="Palaniappan K."/>
            <person name="Land M."/>
            <person name="Hauser L."/>
            <person name="Chang Y.J."/>
            <person name="Jeffries C.D."/>
            <person name="Chain P."/>
            <person name="Saunders E."/>
            <person name="Brettin T."/>
            <person name="Detter J.C."/>
            <person name="Goker M."/>
            <person name="Bristow J."/>
            <person name="Eisen J.A."/>
            <person name="Markowitz V."/>
            <person name="Hugenholtz P."/>
            <person name="Kyrpides N.C."/>
            <person name="Klenk H.P."/>
            <person name="Han C."/>
        </authorList>
    </citation>
    <scope>NUCLEOTIDE SEQUENCE [LARGE SCALE GENOMIC DNA]</scope>
    <source>
        <strain evidence="3">ATCC 49208 / DSM 771 / VKM B-1644</strain>
    </source>
</reference>
<sequence length="469" mass="55368">MKLENKLQSLTDVLKKNLFFFEALTVAELTQYVRQIMLQDYEVKQVEEKVSHCLRQNPCFYAGSDGLWRLNLQGLPQNDQFYSFLLKRQKPMGLRDFVKHNLGKQKKTKKQLIGEETVLIHDGRFIQWNNGSWSLTELEVESASYSLKQLVIKAMKLNSCGLSEQQLFDVVQCWREVTLPAVRGVLNKYPYFEQLAEGLWCYNAQCHMLYEEFTKKSLLLLGKQRIKWRRDRDRWFKKVELLENQLEEVFAANKQVAAALAEQKEIVEQHENLVTQMAEKDLLLSLRKKELFSYREHISKTDTKANSILHQCRLWVKRSRESEQEIQRLRDSLEKNQSSQASLFVKLQQYKEKDRENKQKLAEIQDKHSSRVAELQTEIVELKQKLEKQKELSLQDEKHLMEQINRLTGDLRDAFLAGEDMQKSMLLLKQELKKYEARCAQLERGLAHPLVKFIAWVCGVSRRIPREIM</sequence>
<feature type="coiled-coil region" evidence="1">
    <location>
        <begin position="316"/>
        <end position="392"/>
    </location>
</feature>
<organism evidence="2 3">
    <name type="scientific">Desulfofarcimen acetoxidans (strain ATCC 49208 / DSM 771 / KCTC 5769 / VKM B-1644 / 5575)</name>
    <name type="common">Desulfotomaculum acetoxidans</name>
    <dbReference type="NCBI Taxonomy" id="485916"/>
    <lineage>
        <taxon>Bacteria</taxon>
        <taxon>Bacillati</taxon>
        <taxon>Bacillota</taxon>
        <taxon>Clostridia</taxon>
        <taxon>Eubacteriales</taxon>
        <taxon>Peptococcaceae</taxon>
        <taxon>Desulfofarcimen</taxon>
    </lineage>
</organism>
<dbReference type="Proteomes" id="UP000002217">
    <property type="component" value="Chromosome"/>
</dbReference>
<evidence type="ECO:0000313" key="3">
    <source>
        <dbReference type="Proteomes" id="UP000002217"/>
    </source>
</evidence>
<evidence type="ECO:0008006" key="4">
    <source>
        <dbReference type="Google" id="ProtNLM"/>
    </source>
</evidence>
<gene>
    <name evidence="2" type="ordered locus">Dtox_3086</name>
</gene>
<feature type="coiled-coil region" evidence="1">
    <location>
        <begin position="418"/>
        <end position="445"/>
    </location>
</feature>
<dbReference type="HOGENOM" id="CLU_632589_0_0_9"/>
<feature type="coiled-coil region" evidence="1">
    <location>
        <begin position="253"/>
        <end position="280"/>
    </location>
</feature>
<keyword evidence="3" id="KW-1185">Reference proteome</keyword>
<dbReference type="EMBL" id="CP001720">
    <property type="protein sequence ID" value="ACV63838.1"/>
    <property type="molecule type" value="Genomic_DNA"/>
</dbReference>
<dbReference type="AlphaFoldDB" id="C8W3Q2"/>
<accession>C8W3Q2</accession>
<evidence type="ECO:0000313" key="2">
    <source>
        <dbReference type="EMBL" id="ACV63838.1"/>
    </source>
</evidence>